<evidence type="ECO:0000256" key="1">
    <source>
        <dbReference type="ARBA" id="ARBA00022723"/>
    </source>
</evidence>
<dbReference type="AlphaFoldDB" id="A0AAV8W9B8"/>
<evidence type="ECO:0000256" key="5">
    <source>
        <dbReference type="PROSITE-ProRule" id="PRU00309"/>
    </source>
</evidence>
<evidence type="ECO:0000313" key="8">
    <source>
        <dbReference type="EMBL" id="KAJ8922821.1"/>
    </source>
</evidence>
<evidence type="ECO:0000256" key="2">
    <source>
        <dbReference type="ARBA" id="ARBA00022771"/>
    </source>
</evidence>
<dbReference type="SUPFAM" id="SSF57716">
    <property type="entry name" value="Glucocorticoid receptor-like (DNA-binding domain)"/>
    <property type="match status" value="1"/>
</dbReference>
<dbReference type="EMBL" id="JANEYG010000006">
    <property type="protein sequence ID" value="KAJ8922821.1"/>
    <property type="molecule type" value="Genomic_DNA"/>
</dbReference>
<protein>
    <recommendedName>
        <fullName evidence="7">THAP-type domain-containing protein</fullName>
    </recommendedName>
</protein>
<evidence type="ECO:0000256" key="4">
    <source>
        <dbReference type="ARBA" id="ARBA00023125"/>
    </source>
</evidence>
<evidence type="ECO:0000313" key="9">
    <source>
        <dbReference type="Proteomes" id="UP001159042"/>
    </source>
</evidence>
<dbReference type="Proteomes" id="UP001159042">
    <property type="component" value="Unassembled WGS sequence"/>
</dbReference>
<name>A0AAV8W9B8_9CUCU</name>
<proteinExistence type="predicted"/>
<sequence>MYAESSKWCFVPNCGNTSINAPNKVFVTLPSEYSRKLKWFKAAKRDMPKSKSIFYCCEDHFNVLTYVFEYVLFEVAFTKSLEVMLARTAIQPPNLNHRSNLNCQSIWRATKEQRKNDTSKGVQVDFQSLGIQQNQQEEQREEQNPKTFSKNSSFTSSRTREELLKNL</sequence>
<gene>
    <name evidence="8" type="ORF">NQ315_007856</name>
</gene>
<feature type="region of interest" description="Disordered" evidence="6">
    <location>
        <begin position="128"/>
        <end position="167"/>
    </location>
</feature>
<reference evidence="8 9" key="1">
    <citation type="journal article" date="2023" name="Insect Mol. Biol.">
        <title>Genome sequencing provides insights into the evolution of gene families encoding plant cell wall-degrading enzymes in longhorned beetles.</title>
        <authorList>
            <person name="Shin N.R."/>
            <person name="Okamura Y."/>
            <person name="Kirsch R."/>
            <person name="Pauchet Y."/>
        </authorList>
    </citation>
    <scope>NUCLEOTIDE SEQUENCE [LARGE SCALE GENOMIC DNA]</scope>
    <source>
        <strain evidence="8">EAD_L_NR</strain>
    </source>
</reference>
<evidence type="ECO:0000256" key="3">
    <source>
        <dbReference type="ARBA" id="ARBA00022833"/>
    </source>
</evidence>
<evidence type="ECO:0000256" key="6">
    <source>
        <dbReference type="SAM" id="MobiDB-lite"/>
    </source>
</evidence>
<keyword evidence="4 5" id="KW-0238">DNA-binding</keyword>
<keyword evidence="9" id="KW-1185">Reference proteome</keyword>
<comment type="caution">
    <text evidence="8">The sequence shown here is derived from an EMBL/GenBank/DDBJ whole genome shotgun (WGS) entry which is preliminary data.</text>
</comment>
<feature type="compositionally biased region" description="Basic and acidic residues" evidence="6">
    <location>
        <begin position="158"/>
        <end position="167"/>
    </location>
</feature>
<dbReference type="PROSITE" id="PS50950">
    <property type="entry name" value="ZF_THAP"/>
    <property type="match status" value="1"/>
</dbReference>
<dbReference type="InterPro" id="IPR006612">
    <property type="entry name" value="THAP_Znf"/>
</dbReference>
<evidence type="ECO:0000259" key="7">
    <source>
        <dbReference type="PROSITE" id="PS50950"/>
    </source>
</evidence>
<keyword evidence="2 5" id="KW-0863">Zinc-finger</keyword>
<feature type="domain" description="THAP-type" evidence="7">
    <location>
        <begin position="1"/>
        <end position="81"/>
    </location>
</feature>
<accession>A0AAV8W9B8</accession>
<dbReference type="GO" id="GO:0003677">
    <property type="term" value="F:DNA binding"/>
    <property type="evidence" value="ECO:0007669"/>
    <property type="project" value="UniProtKB-UniRule"/>
</dbReference>
<dbReference type="GO" id="GO:0008270">
    <property type="term" value="F:zinc ion binding"/>
    <property type="evidence" value="ECO:0007669"/>
    <property type="project" value="UniProtKB-KW"/>
</dbReference>
<keyword evidence="3" id="KW-0862">Zinc</keyword>
<dbReference type="Pfam" id="PF05485">
    <property type="entry name" value="THAP"/>
    <property type="match status" value="1"/>
</dbReference>
<feature type="compositionally biased region" description="Low complexity" evidence="6">
    <location>
        <begin position="146"/>
        <end position="157"/>
    </location>
</feature>
<organism evidence="8 9">
    <name type="scientific">Exocentrus adspersus</name>
    <dbReference type="NCBI Taxonomy" id="1586481"/>
    <lineage>
        <taxon>Eukaryota</taxon>
        <taxon>Metazoa</taxon>
        <taxon>Ecdysozoa</taxon>
        <taxon>Arthropoda</taxon>
        <taxon>Hexapoda</taxon>
        <taxon>Insecta</taxon>
        <taxon>Pterygota</taxon>
        <taxon>Neoptera</taxon>
        <taxon>Endopterygota</taxon>
        <taxon>Coleoptera</taxon>
        <taxon>Polyphaga</taxon>
        <taxon>Cucujiformia</taxon>
        <taxon>Chrysomeloidea</taxon>
        <taxon>Cerambycidae</taxon>
        <taxon>Lamiinae</taxon>
        <taxon>Acanthocinini</taxon>
        <taxon>Exocentrus</taxon>
    </lineage>
</organism>
<keyword evidence="1" id="KW-0479">Metal-binding</keyword>